<evidence type="ECO:0000256" key="1">
    <source>
        <dbReference type="SAM" id="MobiDB-lite"/>
    </source>
</evidence>
<organism evidence="3 4">
    <name type="scientific">Bursaphelenchus okinawaensis</name>
    <dbReference type="NCBI Taxonomy" id="465554"/>
    <lineage>
        <taxon>Eukaryota</taxon>
        <taxon>Metazoa</taxon>
        <taxon>Ecdysozoa</taxon>
        <taxon>Nematoda</taxon>
        <taxon>Chromadorea</taxon>
        <taxon>Rhabditida</taxon>
        <taxon>Tylenchina</taxon>
        <taxon>Tylenchomorpha</taxon>
        <taxon>Aphelenchoidea</taxon>
        <taxon>Aphelenchoididae</taxon>
        <taxon>Bursaphelenchus</taxon>
    </lineage>
</organism>
<gene>
    <name evidence="3" type="ORF">BOKJ2_LOCUS10499</name>
</gene>
<protein>
    <submittedName>
        <fullName evidence="3">Uncharacterized protein</fullName>
    </submittedName>
</protein>
<evidence type="ECO:0000256" key="2">
    <source>
        <dbReference type="SAM" id="SignalP"/>
    </source>
</evidence>
<dbReference type="AlphaFoldDB" id="A0A811L7W0"/>
<comment type="caution">
    <text evidence="3">The sequence shown here is derived from an EMBL/GenBank/DDBJ whole genome shotgun (WGS) entry which is preliminary data.</text>
</comment>
<dbReference type="Proteomes" id="UP000614601">
    <property type="component" value="Unassembled WGS sequence"/>
</dbReference>
<dbReference type="Proteomes" id="UP000783686">
    <property type="component" value="Unassembled WGS sequence"/>
</dbReference>
<dbReference type="EMBL" id="CAJFDH010000005">
    <property type="protein sequence ID" value="CAD5223729.1"/>
    <property type="molecule type" value="Genomic_DNA"/>
</dbReference>
<sequence>MQKFTLLLLAAIVGAAAGNYCTSGSDFSDDCDNRQNNRGCLTSGGRTHPRSSESSSSSSSSSSSESAEGTTEAVPTTTDFILSTSTHGQCYCSCEASGSDDIEITDVTIREAWIEFIEEIQTTIIYDQSLTSDEKLVAIWAKLEIFLSSYSEITELVLYTYIEEWDGYIFDIQTVVLYIQWSYTSTVVEIDASGDCILFEALRNCTAVDAEFSARIEILIEELTVILESTTYSYSYQMVLVYEKFVAFFAEYSQYTTVILEVEIEGYGSFSSFYEVVYNYWLVFNFEVAVGGSASECELIQTLTTCYENASSGSTSERAQIKELVEKLTTYYESNTEVEVRVEYFVAQFYEWLIIQEWSVEIIFSLEIQGYGTVYDLIIAYVWEHHCGCIDFGESTTTEALESTTVEVETSTVPVETTTHATGDCSTVLDLVIFQNNITDLSWSIDQAQESWNSTEIQRFAAYEKRIFVVESNTTATREQVFTNVANVFNVWTTNEFYLDLVYSINVYIYHETATQYLWGTVKQFCACA</sequence>
<accession>A0A811L7W0</accession>
<keyword evidence="2" id="KW-0732">Signal</keyword>
<evidence type="ECO:0000313" key="3">
    <source>
        <dbReference type="EMBL" id="CAD5223729.1"/>
    </source>
</evidence>
<feature type="signal peptide" evidence="2">
    <location>
        <begin position="1"/>
        <end position="18"/>
    </location>
</feature>
<keyword evidence="4" id="KW-1185">Reference proteome</keyword>
<feature type="chain" id="PRO_5036221289" evidence="2">
    <location>
        <begin position="19"/>
        <end position="529"/>
    </location>
</feature>
<name>A0A811L7W0_9BILA</name>
<feature type="region of interest" description="Disordered" evidence="1">
    <location>
        <begin position="40"/>
        <end position="74"/>
    </location>
</feature>
<reference evidence="3" key="1">
    <citation type="submission" date="2020-09" db="EMBL/GenBank/DDBJ databases">
        <authorList>
            <person name="Kikuchi T."/>
        </authorList>
    </citation>
    <scope>NUCLEOTIDE SEQUENCE</scope>
    <source>
        <strain evidence="3">SH1</strain>
    </source>
</reference>
<feature type="compositionally biased region" description="Low complexity" evidence="1">
    <location>
        <begin position="52"/>
        <end position="66"/>
    </location>
</feature>
<evidence type="ECO:0000313" key="4">
    <source>
        <dbReference type="Proteomes" id="UP000614601"/>
    </source>
</evidence>
<dbReference type="EMBL" id="CAJFCW020000005">
    <property type="protein sequence ID" value="CAG9118613.1"/>
    <property type="molecule type" value="Genomic_DNA"/>
</dbReference>
<proteinExistence type="predicted"/>